<protein>
    <submittedName>
        <fullName evidence="1">Uncharacterized protein</fullName>
    </submittedName>
</protein>
<organism evidence="1 2">
    <name type="scientific">Hyaloperonospora arabidopsidis (strain Emoy2)</name>
    <name type="common">Downy mildew agent</name>
    <name type="synonym">Peronospora arabidopsidis</name>
    <dbReference type="NCBI Taxonomy" id="559515"/>
    <lineage>
        <taxon>Eukaryota</taxon>
        <taxon>Sar</taxon>
        <taxon>Stramenopiles</taxon>
        <taxon>Oomycota</taxon>
        <taxon>Peronosporomycetes</taxon>
        <taxon>Peronosporales</taxon>
        <taxon>Peronosporaceae</taxon>
        <taxon>Hyaloperonospora</taxon>
    </lineage>
</organism>
<evidence type="ECO:0000313" key="2">
    <source>
        <dbReference type="Proteomes" id="UP000011713"/>
    </source>
</evidence>
<reference evidence="2" key="1">
    <citation type="journal article" date="2010" name="Science">
        <title>Signatures of adaptation to obligate biotrophy in the Hyaloperonospora arabidopsidis genome.</title>
        <authorList>
            <person name="Baxter L."/>
            <person name="Tripathy S."/>
            <person name="Ishaque N."/>
            <person name="Boot N."/>
            <person name="Cabral A."/>
            <person name="Kemen E."/>
            <person name="Thines M."/>
            <person name="Ah-Fong A."/>
            <person name="Anderson R."/>
            <person name="Badejoko W."/>
            <person name="Bittner-Eddy P."/>
            <person name="Boore J.L."/>
            <person name="Chibucos M.C."/>
            <person name="Coates M."/>
            <person name="Dehal P."/>
            <person name="Delehaunty K."/>
            <person name="Dong S."/>
            <person name="Downton P."/>
            <person name="Dumas B."/>
            <person name="Fabro G."/>
            <person name="Fronick C."/>
            <person name="Fuerstenberg S.I."/>
            <person name="Fulton L."/>
            <person name="Gaulin E."/>
            <person name="Govers F."/>
            <person name="Hughes L."/>
            <person name="Humphray S."/>
            <person name="Jiang R.H."/>
            <person name="Judelson H."/>
            <person name="Kamoun S."/>
            <person name="Kyung K."/>
            <person name="Meijer H."/>
            <person name="Minx P."/>
            <person name="Morris P."/>
            <person name="Nelson J."/>
            <person name="Phuntumart V."/>
            <person name="Qutob D."/>
            <person name="Rehmany A."/>
            <person name="Rougon-Cardoso A."/>
            <person name="Ryden P."/>
            <person name="Torto-Alalibo T."/>
            <person name="Studholme D."/>
            <person name="Wang Y."/>
            <person name="Win J."/>
            <person name="Wood J."/>
            <person name="Clifton S.W."/>
            <person name="Rogers J."/>
            <person name="Van den Ackerveken G."/>
            <person name="Jones J.D."/>
            <person name="McDowell J.M."/>
            <person name="Beynon J."/>
            <person name="Tyler B.M."/>
        </authorList>
    </citation>
    <scope>NUCLEOTIDE SEQUENCE [LARGE SCALE GENOMIC DNA]</scope>
    <source>
        <strain evidence="2">Emoy2</strain>
    </source>
</reference>
<dbReference type="AlphaFoldDB" id="M4BS70"/>
<dbReference type="EnsemblProtists" id="HpaT809261">
    <property type="protein sequence ID" value="HpaP809261"/>
    <property type="gene ID" value="HpaG809261"/>
</dbReference>
<sequence length="56" mass="6366">MSREQEGRMLKAGARHYPKVKFGSEGLQTKEERISSLKLVSVHSYGSWQSEECVPI</sequence>
<evidence type="ECO:0000313" key="1">
    <source>
        <dbReference type="EnsemblProtists" id="HpaP809261"/>
    </source>
</evidence>
<reference evidence="1" key="2">
    <citation type="submission" date="2015-06" db="UniProtKB">
        <authorList>
            <consortium name="EnsemblProtists"/>
        </authorList>
    </citation>
    <scope>IDENTIFICATION</scope>
    <source>
        <strain evidence="1">Emoy2</strain>
    </source>
</reference>
<accession>M4BS70</accession>
<proteinExistence type="predicted"/>
<name>M4BS70_HYAAE</name>
<dbReference type="VEuPathDB" id="FungiDB:HpaG809261"/>
<dbReference type="EMBL" id="JH598696">
    <property type="status" value="NOT_ANNOTATED_CDS"/>
    <property type="molecule type" value="Genomic_DNA"/>
</dbReference>
<dbReference type="HOGENOM" id="CLU_3018412_0_0_1"/>
<dbReference type="Proteomes" id="UP000011713">
    <property type="component" value="Unassembled WGS sequence"/>
</dbReference>
<keyword evidence="2" id="KW-1185">Reference proteome</keyword>
<dbReference type="InParanoid" id="M4BS70"/>